<dbReference type="Proteomes" id="UP000053593">
    <property type="component" value="Unassembled WGS sequence"/>
</dbReference>
<gene>
    <name evidence="3" type="ORF">GYMLUDRAFT_251470</name>
</gene>
<dbReference type="HOGENOM" id="CLU_048587_1_0_1"/>
<evidence type="ECO:0000259" key="2">
    <source>
        <dbReference type="Pfam" id="PF02129"/>
    </source>
</evidence>
<organism evidence="3 4">
    <name type="scientific">Collybiopsis luxurians FD-317 M1</name>
    <dbReference type="NCBI Taxonomy" id="944289"/>
    <lineage>
        <taxon>Eukaryota</taxon>
        <taxon>Fungi</taxon>
        <taxon>Dikarya</taxon>
        <taxon>Basidiomycota</taxon>
        <taxon>Agaricomycotina</taxon>
        <taxon>Agaricomycetes</taxon>
        <taxon>Agaricomycetidae</taxon>
        <taxon>Agaricales</taxon>
        <taxon>Marasmiineae</taxon>
        <taxon>Omphalotaceae</taxon>
        <taxon>Collybiopsis</taxon>
        <taxon>Collybiopsis luxurians</taxon>
    </lineage>
</organism>
<dbReference type="InterPro" id="IPR000383">
    <property type="entry name" value="Xaa-Pro-like_dom"/>
</dbReference>
<name>A0A0D0BCF3_9AGAR</name>
<dbReference type="GO" id="GO:0016788">
    <property type="term" value="F:hydrolase activity, acting on ester bonds"/>
    <property type="evidence" value="ECO:0007669"/>
    <property type="project" value="UniProtKB-ARBA"/>
</dbReference>
<dbReference type="InterPro" id="IPR050261">
    <property type="entry name" value="FrsA_esterase"/>
</dbReference>
<dbReference type="PANTHER" id="PTHR22946">
    <property type="entry name" value="DIENELACTONE HYDROLASE DOMAIN-CONTAINING PROTEIN-RELATED"/>
    <property type="match status" value="1"/>
</dbReference>
<dbReference type="Pfam" id="PF02129">
    <property type="entry name" value="Peptidase_S15"/>
    <property type="match status" value="1"/>
</dbReference>
<evidence type="ECO:0000313" key="3">
    <source>
        <dbReference type="EMBL" id="KIK52116.1"/>
    </source>
</evidence>
<protein>
    <recommendedName>
        <fullName evidence="2">Xaa-Pro dipeptidyl-peptidase-like domain-containing protein</fullName>
    </recommendedName>
</protein>
<feature type="domain" description="Xaa-Pro dipeptidyl-peptidase-like" evidence="2">
    <location>
        <begin position="26"/>
        <end position="153"/>
    </location>
</feature>
<proteinExistence type="predicted"/>
<dbReference type="AlphaFoldDB" id="A0A0D0BCF3"/>
<dbReference type="EMBL" id="KN834848">
    <property type="protein sequence ID" value="KIK52116.1"/>
    <property type="molecule type" value="Genomic_DNA"/>
</dbReference>
<dbReference type="ESTHER" id="9agar-a0a0d0bcf3">
    <property type="family name" value="Xaa-Pro-like_dom"/>
</dbReference>
<keyword evidence="4" id="KW-1185">Reference proteome</keyword>
<dbReference type="Gene3D" id="3.40.50.1820">
    <property type="entry name" value="alpha/beta hydrolase"/>
    <property type="match status" value="1"/>
</dbReference>
<dbReference type="InterPro" id="IPR029058">
    <property type="entry name" value="AB_hydrolase_fold"/>
</dbReference>
<evidence type="ECO:0000256" key="1">
    <source>
        <dbReference type="ARBA" id="ARBA00022801"/>
    </source>
</evidence>
<keyword evidence="1" id="KW-0378">Hydrolase</keyword>
<accession>A0A0D0BCF3</accession>
<dbReference type="OrthoDB" id="2498029at2759"/>
<dbReference type="SUPFAM" id="SSF53474">
    <property type="entry name" value="alpha/beta-Hydrolases"/>
    <property type="match status" value="1"/>
</dbReference>
<evidence type="ECO:0000313" key="4">
    <source>
        <dbReference type="Proteomes" id="UP000053593"/>
    </source>
</evidence>
<reference evidence="3 4" key="1">
    <citation type="submission" date="2014-04" db="EMBL/GenBank/DDBJ databases">
        <title>Evolutionary Origins and Diversification of the Mycorrhizal Mutualists.</title>
        <authorList>
            <consortium name="DOE Joint Genome Institute"/>
            <consortium name="Mycorrhizal Genomics Consortium"/>
            <person name="Kohler A."/>
            <person name="Kuo A."/>
            <person name="Nagy L.G."/>
            <person name="Floudas D."/>
            <person name="Copeland A."/>
            <person name="Barry K.W."/>
            <person name="Cichocki N."/>
            <person name="Veneault-Fourrey C."/>
            <person name="LaButti K."/>
            <person name="Lindquist E.A."/>
            <person name="Lipzen A."/>
            <person name="Lundell T."/>
            <person name="Morin E."/>
            <person name="Murat C."/>
            <person name="Riley R."/>
            <person name="Ohm R."/>
            <person name="Sun H."/>
            <person name="Tunlid A."/>
            <person name="Henrissat B."/>
            <person name="Grigoriev I.V."/>
            <person name="Hibbett D.S."/>
            <person name="Martin F."/>
        </authorList>
    </citation>
    <scope>NUCLEOTIDE SEQUENCE [LARGE SCALE GENOMIC DNA]</scope>
    <source>
        <strain evidence="3 4">FD-317 M1</strain>
    </source>
</reference>
<dbReference type="PANTHER" id="PTHR22946:SF9">
    <property type="entry name" value="POLYKETIDE TRANSFERASE AF380"/>
    <property type="match status" value="1"/>
</dbReference>
<sequence>MALMDSSYSSCKFDKATVKIPSARSGWDLDAWLYTPTSTVAQSPYPVVISANGFGLCKMHGLSSYAEAFASAGYACIIFDYRRWGLSDGNRRNSVYISEQLEDYRTVFHWARKNPAFDADKVVLWGFSFAGGHVLTLSAELGALVKATISQSPHLGRSLPFYLTVNYFKLWLYGLLDLVKQMSGLSPSYIPIVARPGELAAVSRAHALEGFLSVTKGSNFDNRVSASTFFRVPLYKPIRTAHLIKCPVLLVAPKNDQSRPAKETIGASAIIPNSTVLHLSGGHFDMFRGGVDFELSVRSQIEFLRTHVPL</sequence>